<protein>
    <submittedName>
        <fullName evidence="3">Uncharacterized protein</fullName>
    </submittedName>
</protein>
<sequence>MGFEMKTWTDMGNPSFPRDDMHHKIGHPCLAPMQSLRVDRMIWWSIRTNLLFFHVVACIFPVGLCSRPSFGTRPVAGADGENRMQNPTSPDRRSGALVSWGRSRNALMAVRSLAAGIQSGRCTPRVPPYPCLNRFLCPHPSIHVHDNRLPGMCILVRLFPVGKSSDTPLRGRS</sequence>
<reference evidence="3" key="1">
    <citation type="journal article" date="2023" name="Mol. Phylogenet. Evol.">
        <title>Genome-scale phylogeny and comparative genomics of the fungal order Sordariales.</title>
        <authorList>
            <person name="Hensen N."/>
            <person name="Bonometti L."/>
            <person name="Westerberg I."/>
            <person name="Brannstrom I.O."/>
            <person name="Guillou S."/>
            <person name="Cros-Aarteil S."/>
            <person name="Calhoun S."/>
            <person name="Haridas S."/>
            <person name="Kuo A."/>
            <person name="Mondo S."/>
            <person name="Pangilinan J."/>
            <person name="Riley R."/>
            <person name="LaButti K."/>
            <person name="Andreopoulos B."/>
            <person name="Lipzen A."/>
            <person name="Chen C."/>
            <person name="Yan M."/>
            <person name="Daum C."/>
            <person name="Ng V."/>
            <person name="Clum A."/>
            <person name="Steindorff A."/>
            <person name="Ohm R.A."/>
            <person name="Martin F."/>
            <person name="Silar P."/>
            <person name="Natvig D.O."/>
            <person name="Lalanne C."/>
            <person name="Gautier V."/>
            <person name="Ament-Velasquez S.L."/>
            <person name="Kruys A."/>
            <person name="Hutchinson M.I."/>
            <person name="Powell A.J."/>
            <person name="Barry K."/>
            <person name="Miller A.N."/>
            <person name="Grigoriev I.V."/>
            <person name="Debuchy R."/>
            <person name="Gladieux P."/>
            <person name="Hiltunen Thoren M."/>
            <person name="Johannesson H."/>
        </authorList>
    </citation>
    <scope>NUCLEOTIDE SEQUENCE</scope>
    <source>
        <strain evidence="3">CBS 508.74</strain>
    </source>
</reference>
<evidence type="ECO:0000256" key="2">
    <source>
        <dbReference type="SAM" id="Phobius"/>
    </source>
</evidence>
<evidence type="ECO:0000313" key="4">
    <source>
        <dbReference type="Proteomes" id="UP001302812"/>
    </source>
</evidence>
<keyword evidence="2" id="KW-1133">Transmembrane helix</keyword>
<keyword evidence="2" id="KW-0472">Membrane</keyword>
<evidence type="ECO:0000256" key="1">
    <source>
        <dbReference type="SAM" id="MobiDB-lite"/>
    </source>
</evidence>
<dbReference type="EMBL" id="MU853332">
    <property type="protein sequence ID" value="KAK4116989.1"/>
    <property type="molecule type" value="Genomic_DNA"/>
</dbReference>
<dbReference type="AlphaFoldDB" id="A0AAN6TM58"/>
<name>A0AAN6TM58_9PEZI</name>
<reference evidence="3" key="2">
    <citation type="submission" date="2023-05" db="EMBL/GenBank/DDBJ databases">
        <authorList>
            <consortium name="Lawrence Berkeley National Laboratory"/>
            <person name="Steindorff A."/>
            <person name="Hensen N."/>
            <person name="Bonometti L."/>
            <person name="Westerberg I."/>
            <person name="Brannstrom I.O."/>
            <person name="Guillou S."/>
            <person name="Cros-Aarteil S."/>
            <person name="Calhoun S."/>
            <person name="Haridas S."/>
            <person name="Kuo A."/>
            <person name="Mondo S."/>
            <person name="Pangilinan J."/>
            <person name="Riley R."/>
            <person name="Labutti K."/>
            <person name="Andreopoulos B."/>
            <person name="Lipzen A."/>
            <person name="Chen C."/>
            <person name="Yanf M."/>
            <person name="Daum C."/>
            <person name="Ng V."/>
            <person name="Clum A."/>
            <person name="Ohm R."/>
            <person name="Martin F."/>
            <person name="Silar P."/>
            <person name="Natvig D."/>
            <person name="Lalanne C."/>
            <person name="Gautier V."/>
            <person name="Ament-Velasquez S.L."/>
            <person name="Kruys A."/>
            <person name="Hutchinson M.I."/>
            <person name="Powell A.J."/>
            <person name="Barry K."/>
            <person name="Miller A.N."/>
            <person name="Grigoriev I.V."/>
            <person name="Debuchy R."/>
            <person name="Gladieux P."/>
            <person name="Thoren M.H."/>
            <person name="Johannesson H."/>
        </authorList>
    </citation>
    <scope>NUCLEOTIDE SEQUENCE</scope>
    <source>
        <strain evidence="3">CBS 508.74</strain>
    </source>
</reference>
<feature type="transmembrane region" description="Helical" evidence="2">
    <location>
        <begin position="42"/>
        <end position="64"/>
    </location>
</feature>
<feature type="region of interest" description="Disordered" evidence="1">
    <location>
        <begin position="75"/>
        <end position="96"/>
    </location>
</feature>
<comment type="caution">
    <text evidence="3">The sequence shown here is derived from an EMBL/GenBank/DDBJ whole genome shotgun (WGS) entry which is preliminary data.</text>
</comment>
<evidence type="ECO:0000313" key="3">
    <source>
        <dbReference type="EMBL" id="KAK4116989.1"/>
    </source>
</evidence>
<proteinExistence type="predicted"/>
<keyword evidence="4" id="KW-1185">Reference proteome</keyword>
<accession>A0AAN6TM58</accession>
<dbReference type="RefSeq" id="XP_064674559.1">
    <property type="nucleotide sequence ID" value="XM_064809645.1"/>
</dbReference>
<dbReference type="Proteomes" id="UP001302812">
    <property type="component" value="Unassembled WGS sequence"/>
</dbReference>
<gene>
    <name evidence="3" type="ORF">N656DRAFT_4350</name>
</gene>
<dbReference type="GeneID" id="89933769"/>
<organism evidence="3 4">
    <name type="scientific">Canariomyces notabilis</name>
    <dbReference type="NCBI Taxonomy" id="2074819"/>
    <lineage>
        <taxon>Eukaryota</taxon>
        <taxon>Fungi</taxon>
        <taxon>Dikarya</taxon>
        <taxon>Ascomycota</taxon>
        <taxon>Pezizomycotina</taxon>
        <taxon>Sordariomycetes</taxon>
        <taxon>Sordariomycetidae</taxon>
        <taxon>Sordariales</taxon>
        <taxon>Chaetomiaceae</taxon>
        <taxon>Canariomyces</taxon>
    </lineage>
</organism>
<keyword evidence="2" id="KW-0812">Transmembrane</keyword>